<evidence type="ECO:0000313" key="3">
    <source>
        <dbReference type="Proteomes" id="UP001276150"/>
    </source>
</evidence>
<name>A0ABU4DKU8_9DEIO</name>
<accession>A0ABU4DKU8</accession>
<evidence type="ECO:0000313" key="2">
    <source>
        <dbReference type="EMBL" id="MDV6373059.1"/>
    </source>
</evidence>
<gene>
    <name evidence="2" type="ORF">ORD21_00375</name>
</gene>
<protein>
    <submittedName>
        <fullName evidence="2">Roadblock/LC7 domain-containing protein</fullName>
    </submittedName>
</protein>
<comment type="caution">
    <text evidence="2">The sequence shown here is derived from an EMBL/GenBank/DDBJ whole genome shotgun (WGS) entry which is preliminary data.</text>
</comment>
<dbReference type="InterPro" id="IPR004942">
    <property type="entry name" value="Roadblock/LAMTOR2_dom"/>
</dbReference>
<organism evidence="2 3">
    <name type="scientific">Deinococcus arenicola</name>
    <dbReference type="NCBI Taxonomy" id="2994950"/>
    <lineage>
        <taxon>Bacteria</taxon>
        <taxon>Thermotogati</taxon>
        <taxon>Deinococcota</taxon>
        <taxon>Deinococci</taxon>
        <taxon>Deinococcales</taxon>
        <taxon>Deinococcaceae</taxon>
        <taxon>Deinococcus</taxon>
    </lineage>
</organism>
<feature type="domain" description="Roadblock/LAMTOR2" evidence="1">
    <location>
        <begin position="142"/>
        <end position="221"/>
    </location>
</feature>
<sequence>MTNAVYTTTVHALSGVVSARAAETMLHSLLREQYLTPETVTVQDIQRILAGPLLTRLSMVLPEARARQELLALSRELDAEYPKAPTLFTHSGPLAAWDDGSDDSGLPLNHLSLDADDFEFDDPEYMAVGPGQVHDLGNAAGQEALLRELARLSGVQGVMLCRASGEVLQSRSVSGAVGLGGVVAATALLLRGRTLRLLSVDLGDRTVCMRPLGDYCVAVVVGAQANVGRLLVELQGLEVAA</sequence>
<dbReference type="Proteomes" id="UP001276150">
    <property type="component" value="Unassembled WGS sequence"/>
</dbReference>
<proteinExistence type="predicted"/>
<dbReference type="SUPFAM" id="SSF103196">
    <property type="entry name" value="Roadblock/LC7 domain"/>
    <property type="match status" value="1"/>
</dbReference>
<reference evidence="2 3" key="1">
    <citation type="submission" date="2022-11" db="EMBL/GenBank/DDBJ databases">
        <title>Deinococcus ZS9-10, Low Temperature and Draught-tolerating, UV-resistant Bacteria from Continental Antarctica.</title>
        <authorList>
            <person name="Cheng L."/>
        </authorList>
    </citation>
    <scope>NUCLEOTIDE SEQUENCE [LARGE SCALE GENOMIC DNA]</scope>
    <source>
        <strain evidence="2 3">ZS9-10</strain>
    </source>
</reference>
<dbReference type="Gene3D" id="3.30.450.30">
    <property type="entry name" value="Dynein light chain 2a, cytoplasmic"/>
    <property type="match status" value="1"/>
</dbReference>
<dbReference type="SMART" id="SM00960">
    <property type="entry name" value="Robl_LC7"/>
    <property type="match status" value="1"/>
</dbReference>
<evidence type="ECO:0000259" key="1">
    <source>
        <dbReference type="SMART" id="SM00960"/>
    </source>
</evidence>
<dbReference type="EMBL" id="JAPMIV010000001">
    <property type="protein sequence ID" value="MDV6373059.1"/>
    <property type="molecule type" value="Genomic_DNA"/>
</dbReference>
<keyword evidence="3" id="KW-1185">Reference proteome</keyword>
<dbReference type="RefSeq" id="WP_317638358.1">
    <property type="nucleotide sequence ID" value="NZ_JAPMIV010000001.1"/>
</dbReference>